<comment type="caution">
    <text evidence="3">The sequence shown here is derived from an EMBL/GenBank/DDBJ whole genome shotgun (WGS) entry which is preliminary data.</text>
</comment>
<keyword evidence="2" id="KW-0732">Signal</keyword>
<dbReference type="RefSeq" id="WP_344671610.1">
    <property type="nucleotide sequence ID" value="NZ_BAAAQN010000087.1"/>
</dbReference>
<accession>A0ABN2VH55</accession>
<evidence type="ECO:0008006" key="5">
    <source>
        <dbReference type="Google" id="ProtNLM"/>
    </source>
</evidence>
<dbReference type="EMBL" id="BAAAQN010000087">
    <property type="protein sequence ID" value="GAA2062353.1"/>
    <property type="molecule type" value="Genomic_DNA"/>
</dbReference>
<evidence type="ECO:0000256" key="1">
    <source>
        <dbReference type="SAM" id="MobiDB-lite"/>
    </source>
</evidence>
<protein>
    <recommendedName>
        <fullName evidence="5">ATP-binding protein</fullName>
    </recommendedName>
</protein>
<dbReference type="Proteomes" id="UP001500751">
    <property type="component" value="Unassembled WGS sequence"/>
</dbReference>
<organism evidence="3 4">
    <name type="scientific">Catenulispora yoronensis</name>
    <dbReference type="NCBI Taxonomy" id="450799"/>
    <lineage>
        <taxon>Bacteria</taxon>
        <taxon>Bacillati</taxon>
        <taxon>Actinomycetota</taxon>
        <taxon>Actinomycetes</taxon>
        <taxon>Catenulisporales</taxon>
        <taxon>Catenulisporaceae</taxon>
        <taxon>Catenulispora</taxon>
    </lineage>
</organism>
<proteinExistence type="predicted"/>
<sequence>MSKVTPSALRALSVAAGTVGLAAVGAAAAAPAGAAAGLPGLGSGLPLSTNALSALKGLTAHNGGQIAGVPIAGLPVLAQLPEAMDAAGPGLQNVPGLSGMDFGSPEAQTRSRLAEPGRPSPAHGGPGTMLPNGSATPSAAAAQTAQIIQAAAAQAAAHPAPAAAPPAAPPKANGPLDNLPVVGGLAGNLPLLGGASPLDSLPVGGLAGGLGHLG</sequence>
<reference evidence="3 4" key="1">
    <citation type="journal article" date="2019" name="Int. J. Syst. Evol. Microbiol.">
        <title>The Global Catalogue of Microorganisms (GCM) 10K type strain sequencing project: providing services to taxonomists for standard genome sequencing and annotation.</title>
        <authorList>
            <consortium name="The Broad Institute Genomics Platform"/>
            <consortium name="The Broad Institute Genome Sequencing Center for Infectious Disease"/>
            <person name="Wu L."/>
            <person name="Ma J."/>
        </authorList>
    </citation>
    <scope>NUCLEOTIDE SEQUENCE [LARGE SCALE GENOMIC DNA]</scope>
    <source>
        <strain evidence="3 4">JCM 16014</strain>
    </source>
</reference>
<evidence type="ECO:0000313" key="3">
    <source>
        <dbReference type="EMBL" id="GAA2062353.1"/>
    </source>
</evidence>
<evidence type="ECO:0000313" key="4">
    <source>
        <dbReference type="Proteomes" id="UP001500751"/>
    </source>
</evidence>
<evidence type="ECO:0000256" key="2">
    <source>
        <dbReference type="SAM" id="SignalP"/>
    </source>
</evidence>
<feature type="region of interest" description="Disordered" evidence="1">
    <location>
        <begin position="89"/>
        <end position="142"/>
    </location>
</feature>
<name>A0ABN2VH55_9ACTN</name>
<feature type="signal peptide" evidence="2">
    <location>
        <begin position="1"/>
        <end position="22"/>
    </location>
</feature>
<keyword evidence="4" id="KW-1185">Reference proteome</keyword>
<feature type="chain" id="PRO_5046694700" description="ATP-binding protein" evidence="2">
    <location>
        <begin position="23"/>
        <end position="214"/>
    </location>
</feature>
<gene>
    <name evidence="3" type="ORF">GCM10009839_86860</name>
</gene>